<evidence type="ECO:0000313" key="3">
    <source>
        <dbReference type="EMBL" id="SCX15291.1"/>
    </source>
</evidence>
<organism evidence="3 4">
    <name type="scientific">Mycolicibacterium fluoranthenivorans</name>
    <dbReference type="NCBI Taxonomy" id="258505"/>
    <lineage>
        <taxon>Bacteria</taxon>
        <taxon>Bacillati</taxon>
        <taxon>Actinomycetota</taxon>
        <taxon>Actinomycetes</taxon>
        <taxon>Mycobacteriales</taxon>
        <taxon>Mycobacteriaceae</taxon>
        <taxon>Mycolicibacterium</taxon>
    </lineage>
</organism>
<feature type="transmembrane region" description="Helical" evidence="2">
    <location>
        <begin position="38"/>
        <end position="57"/>
    </location>
</feature>
<gene>
    <name evidence="3" type="ORF">SAMN02799620_02031</name>
</gene>
<feature type="compositionally biased region" description="Polar residues" evidence="1">
    <location>
        <begin position="251"/>
        <end position="260"/>
    </location>
</feature>
<feature type="region of interest" description="Disordered" evidence="1">
    <location>
        <begin position="240"/>
        <end position="260"/>
    </location>
</feature>
<reference evidence="4" key="1">
    <citation type="submission" date="2016-10" db="EMBL/GenBank/DDBJ databases">
        <authorList>
            <person name="Varghese N."/>
            <person name="Submissions S."/>
        </authorList>
    </citation>
    <scope>NUCLEOTIDE SEQUENCE [LARGE SCALE GENOMIC DNA]</scope>
    <source>
        <strain evidence="4">UNC267MFSha1.1M11</strain>
    </source>
</reference>
<feature type="transmembrane region" description="Helical" evidence="2">
    <location>
        <begin position="63"/>
        <end position="86"/>
    </location>
</feature>
<dbReference type="Proteomes" id="UP000199707">
    <property type="component" value="Unassembled WGS sequence"/>
</dbReference>
<dbReference type="AlphaFoldDB" id="A0A1G4W1L4"/>
<name>A0A1G4W1L4_9MYCO</name>
<keyword evidence="2" id="KW-0812">Transmembrane</keyword>
<evidence type="ECO:0000256" key="1">
    <source>
        <dbReference type="SAM" id="MobiDB-lite"/>
    </source>
</evidence>
<feature type="compositionally biased region" description="Low complexity" evidence="1">
    <location>
        <begin position="240"/>
        <end position="250"/>
    </location>
</feature>
<keyword evidence="2" id="KW-1133">Transmembrane helix</keyword>
<evidence type="ECO:0000313" key="4">
    <source>
        <dbReference type="Proteomes" id="UP000199707"/>
    </source>
</evidence>
<protein>
    <submittedName>
        <fullName evidence="3">Uncharacterized protein</fullName>
    </submittedName>
</protein>
<evidence type="ECO:0000256" key="2">
    <source>
        <dbReference type="SAM" id="Phobius"/>
    </source>
</evidence>
<proteinExistence type="predicted"/>
<keyword evidence="2" id="KW-0472">Membrane</keyword>
<feature type="transmembrane region" description="Helical" evidence="2">
    <location>
        <begin position="195"/>
        <end position="213"/>
    </location>
</feature>
<accession>A0A1G4W1L4</accession>
<sequence length="260" mass="27725">MYYICLMTAPEASEPGIPALVGGHYGAALDNLRSTVKWLVASSGAVATVIVGGAQLVDYSDRGWLGTSLSAIAVAIALSLALYLLLAAARILTIPRKTVTELANAETLESDTAIQTGTFKDPGVEWILARRDYLLGTYSNVRAIVAAYGAIDAANIGENRDVVRDIERRIARIEEAIHYRDVSQAYDDLLAKFKWGARIFVGAVALFSIAGLFQTKLNDQPPKDDGHAICCPYDCAPTTTAPSPAVPDTDQSPPVTNGRG</sequence>
<dbReference type="EMBL" id="FMUB01000004">
    <property type="protein sequence ID" value="SCX15291.1"/>
    <property type="molecule type" value="Genomic_DNA"/>
</dbReference>